<feature type="coiled-coil region" evidence="11">
    <location>
        <begin position="256"/>
        <end position="283"/>
    </location>
</feature>
<dbReference type="Pfam" id="PF00231">
    <property type="entry name" value="ATP-synt"/>
    <property type="match status" value="1"/>
</dbReference>
<dbReference type="InterPro" id="IPR035968">
    <property type="entry name" value="ATP_synth_F1_ATPase_gsu"/>
</dbReference>
<dbReference type="Gene3D" id="1.10.287.80">
    <property type="entry name" value="ATP synthase, gamma subunit, helix hairpin domain"/>
    <property type="match status" value="2"/>
</dbReference>
<keyword evidence="5 10" id="KW-0375">Hydrogen ion transport</keyword>
<evidence type="ECO:0000256" key="11">
    <source>
        <dbReference type="SAM" id="Coils"/>
    </source>
</evidence>
<evidence type="ECO:0000256" key="5">
    <source>
        <dbReference type="ARBA" id="ARBA00022781"/>
    </source>
</evidence>
<dbReference type="CDD" id="cd12151">
    <property type="entry name" value="F1-ATPase_gamma"/>
    <property type="match status" value="1"/>
</dbReference>
<keyword evidence="11" id="KW-0175">Coiled coil</keyword>
<name>A0A417Y2P6_9ACTN</name>
<comment type="function">
    <text evidence="1 10">Produces ATP from ADP in the presence of a proton gradient across the membrane. The gamma chain is believed to be important in regulating ATPase activity and the flow of protons through the CF(0) complex.</text>
</comment>
<dbReference type="AlphaFoldDB" id="A0A417Y2P6"/>
<organism evidence="12 13">
    <name type="scientific">Nocardioides immobilis</name>
    <dbReference type="NCBI Taxonomy" id="2049295"/>
    <lineage>
        <taxon>Bacteria</taxon>
        <taxon>Bacillati</taxon>
        <taxon>Actinomycetota</taxon>
        <taxon>Actinomycetes</taxon>
        <taxon>Propionibacteriales</taxon>
        <taxon>Nocardioidaceae</taxon>
        <taxon>Nocardioides</taxon>
    </lineage>
</organism>
<dbReference type="RefSeq" id="WP_118925422.1">
    <property type="nucleotide sequence ID" value="NZ_QXGH01000015.1"/>
</dbReference>
<dbReference type="PANTHER" id="PTHR11693:SF22">
    <property type="entry name" value="ATP SYNTHASE SUBUNIT GAMMA, MITOCHONDRIAL"/>
    <property type="match status" value="1"/>
</dbReference>
<dbReference type="HAMAP" id="MF_00815">
    <property type="entry name" value="ATP_synth_gamma_bact"/>
    <property type="match status" value="1"/>
</dbReference>
<keyword evidence="10" id="KW-1003">Cell membrane</keyword>
<gene>
    <name evidence="10" type="primary">atpG</name>
    <name evidence="12" type="ORF">D0Z08_11695</name>
</gene>
<dbReference type="PRINTS" id="PR00126">
    <property type="entry name" value="ATPASEGAMMA"/>
</dbReference>
<evidence type="ECO:0000313" key="12">
    <source>
        <dbReference type="EMBL" id="RHW26856.1"/>
    </source>
</evidence>
<keyword evidence="6 10" id="KW-0406">Ion transport</keyword>
<dbReference type="SUPFAM" id="SSF52943">
    <property type="entry name" value="ATP synthase (F1-ATPase), gamma subunit"/>
    <property type="match status" value="1"/>
</dbReference>
<evidence type="ECO:0000256" key="3">
    <source>
        <dbReference type="ARBA" id="ARBA00007681"/>
    </source>
</evidence>
<keyword evidence="13" id="KW-1185">Reference proteome</keyword>
<comment type="subunit">
    <text evidence="10">F-type ATPases have 2 components, CF(1) - the catalytic core - and CF(0) - the membrane proton channel. CF(1) has five subunits: alpha(3), beta(3), gamma(1), delta(1), epsilon(1). CF(0) has three main subunits: a, b and c.</text>
</comment>
<comment type="caution">
    <text evidence="12">The sequence shown here is derived from an EMBL/GenBank/DDBJ whole genome shotgun (WGS) entry which is preliminary data.</text>
</comment>
<sequence length="312" mass="34684">MAVSLREYRARIKSTESMKKITRAMELIAASRIIKAQQRAQQAAPYARELTRAVSAVATFSNVDHPLTREEENPKRAAVLVITSDRGLAGAYSSSVLKEAERLAGRLRDEGKEIDWFLAGRKSEAYFKFRERPFVESWTGFSDQPTYDKAAEIGKALIEAFLADSAEQQGEEARYEDVDEVHIVYTRFRSMLVQEPTAVRLLPLEVVEGEEPPEEDELLPLYEFEPSASQVLDGLLPQYVQSRIFYSLLQAAASELAARQKAMKAATDNADELIKKLTRIANQARQAGITQEISEIVGGVNALADAQAAAND</sequence>
<evidence type="ECO:0000313" key="13">
    <source>
        <dbReference type="Proteomes" id="UP000283644"/>
    </source>
</evidence>
<dbReference type="EMBL" id="QXGH01000015">
    <property type="protein sequence ID" value="RHW26856.1"/>
    <property type="molecule type" value="Genomic_DNA"/>
</dbReference>
<dbReference type="NCBIfam" id="NF004145">
    <property type="entry name" value="PRK05621.1-2"/>
    <property type="match status" value="1"/>
</dbReference>
<dbReference type="GO" id="GO:0046933">
    <property type="term" value="F:proton-transporting ATP synthase activity, rotational mechanism"/>
    <property type="evidence" value="ECO:0007669"/>
    <property type="project" value="UniProtKB-UniRule"/>
</dbReference>
<keyword evidence="9 10" id="KW-0066">ATP synthesis</keyword>
<keyword evidence="8 10" id="KW-0139">CF(1)</keyword>
<evidence type="ECO:0000256" key="7">
    <source>
        <dbReference type="ARBA" id="ARBA00023136"/>
    </source>
</evidence>
<evidence type="ECO:0000256" key="1">
    <source>
        <dbReference type="ARBA" id="ARBA00003456"/>
    </source>
</evidence>
<proteinExistence type="inferred from homology"/>
<evidence type="ECO:0000256" key="2">
    <source>
        <dbReference type="ARBA" id="ARBA00004170"/>
    </source>
</evidence>
<dbReference type="OrthoDB" id="9812769at2"/>
<comment type="subcellular location">
    <subcellularLocation>
        <location evidence="10">Cell membrane</location>
        <topology evidence="10">Peripheral membrane protein</topology>
    </subcellularLocation>
    <subcellularLocation>
        <location evidence="2">Membrane</location>
        <topology evidence="2">Peripheral membrane protein</topology>
    </subcellularLocation>
</comment>
<accession>A0A417Y2P6</accession>
<keyword evidence="4 10" id="KW-0813">Transport</keyword>
<dbReference type="Gene3D" id="3.40.1380.10">
    <property type="match status" value="1"/>
</dbReference>
<dbReference type="Proteomes" id="UP000283644">
    <property type="component" value="Unassembled WGS sequence"/>
</dbReference>
<dbReference type="PANTHER" id="PTHR11693">
    <property type="entry name" value="ATP SYNTHASE GAMMA CHAIN"/>
    <property type="match status" value="1"/>
</dbReference>
<evidence type="ECO:0000256" key="10">
    <source>
        <dbReference type="HAMAP-Rule" id="MF_00815"/>
    </source>
</evidence>
<comment type="similarity">
    <text evidence="3 10">Belongs to the ATPase gamma chain family.</text>
</comment>
<dbReference type="GO" id="GO:0042777">
    <property type="term" value="P:proton motive force-driven plasma membrane ATP synthesis"/>
    <property type="evidence" value="ECO:0007669"/>
    <property type="project" value="UniProtKB-UniRule"/>
</dbReference>
<keyword evidence="7 10" id="KW-0472">Membrane</keyword>
<evidence type="ECO:0000256" key="4">
    <source>
        <dbReference type="ARBA" id="ARBA00022448"/>
    </source>
</evidence>
<reference evidence="12 13" key="1">
    <citation type="submission" date="2018-09" db="EMBL/GenBank/DDBJ databases">
        <title>Genome sequencing of Nocardioides immobilis CCTCC AB 2017083 for comparison to Nocardioides silvaticus.</title>
        <authorList>
            <person name="Li C."/>
            <person name="Wang G."/>
        </authorList>
    </citation>
    <scope>NUCLEOTIDE SEQUENCE [LARGE SCALE GENOMIC DNA]</scope>
    <source>
        <strain evidence="12 13">CCTCC AB 2017083</strain>
    </source>
</reference>
<dbReference type="GO" id="GO:0005886">
    <property type="term" value="C:plasma membrane"/>
    <property type="evidence" value="ECO:0007669"/>
    <property type="project" value="UniProtKB-SubCell"/>
</dbReference>
<dbReference type="GO" id="GO:0045259">
    <property type="term" value="C:proton-transporting ATP synthase complex"/>
    <property type="evidence" value="ECO:0007669"/>
    <property type="project" value="UniProtKB-KW"/>
</dbReference>
<evidence type="ECO:0000256" key="9">
    <source>
        <dbReference type="ARBA" id="ARBA00023310"/>
    </source>
</evidence>
<dbReference type="NCBIfam" id="TIGR01146">
    <property type="entry name" value="ATPsyn_F1gamma"/>
    <property type="match status" value="1"/>
</dbReference>
<dbReference type="InterPro" id="IPR000131">
    <property type="entry name" value="ATP_synth_F1_gsu"/>
</dbReference>
<evidence type="ECO:0000256" key="6">
    <source>
        <dbReference type="ARBA" id="ARBA00023065"/>
    </source>
</evidence>
<evidence type="ECO:0000256" key="8">
    <source>
        <dbReference type="ARBA" id="ARBA00023196"/>
    </source>
</evidence>
<dbReference type="GO" id="GO:0005524">
    <property type="term" value="F:ATP binding"/>
    <property type="evidence" value="ECO:0007669"/>
    <property type="project" value="UniProtKB-UniRule"/>
</dbReference>
<protein>
    <recommendedName>
        <fullName evidence="10">ATP synthase gamma chain</fullName>
    </recommendedName>
    <alternativeName>
        <fullName evidence="10">ATP synthase F1 sector gamma subunit</fullName>
    </alternativeName>
    <alternativeName>
        <fullName evidence="10">F-ATPase gamma subunit</fullName>
    </alternativeName>
</protein>